<evidence type="ECO:0000256" key="1">
    <source>
        <dbReference type="SAM" id="MobiDB-lite"/>
    </source>
</evidence>
<dbReference type="Proteomes" id="UP000235672">
    <property type="component" value="Unassembled WGS sequence"/>
</dbReference>
<gene>
    <name evidence="2" type="ORF">NA56DRAFT_755818</name>
</gene>
<reference evidence="2 3" key="1">
    <citation type="submission" date="2016-05" db="EMBL/GenBank/DDBJ databases">
        <title>A degradative enzymes factory behind the ericoid mycorrhizal symbiosis.</title>
        <authorList>
            <consortium name="DOE Joint Genome Institute"/>
            <person name="Martino E."/>
            <person name="Morin E."/>
            <person name="Grelet G."/>
            <person name="Kuo A."/>
            <person name="Kohler A."/>
            <person name="Daghino S."/>
            <person name="Barry K."/>
            <person name="Choi C."/>
            <person name="Cichocki N."/>
            <person name="Clum A."/>
            <person name="Copeland A."/>
            <person name="Hainaut M."/>
            <person name="Haridas S."/>
            <person name="Labutti K."/>
            <person name="Lindquist E."/>
            <person name="Lipzen A."/>
            <person name="Khouja H.-R."/>
            <person name="Murat C."/>
            <person name="Ohm R."/>
            <person name="Olson A."/>
            <person name="Spatafora J."/>
            <person name="Veneault-Fourrey C."/>
            <person name="Henrissat B."/>
            <person name="Grigoriev I."/>
            <person name="Martin F."/>
            <person name="Perotto S."/>
        </authorList>
    </citation>
    <scope>NUCLEOTIDE SEQUENCE [LARGE SCALE GENOMIC DNA]</scope>
    <source>
        <strain evidence="2 3">UAMH 7357</strain>
    </source>
</reference>
<feature type="region of interest" description="Disordered" evidence="1">
    <location>
        <begin position="1"/>
        <end position="89"/>
    </location>
</feature>
<evidence type="ECO:0000313" key="3">
    <source>
        <dbReference type="Proteomes" id="UP000235672"/>
    </source>
</evidence>
<organism evidence="2 3">
    <name type="scientific">Hyaloscypha hepaticicola</name>
    <dbReference type="NCBI Taxonomy" id="2082293"/>
    <lineage>
        <taxon>Eukaryota</taxon>
        <taxon>Fungi</taxon>
        <taxon>Dikarya</taxon>
        <taxon>Ascomycota</taxon>
        <taxon>Pezizomycotina</taxon>
        <taxon>Leotiomycetes</taxon>
        <taxon>Helotiales</taxon>
        <taxon>Hyaloscyphaceae</taxon>
        <taxon>Hyaloscypha</taxon>
    </lineage>
</organism>
<dbReference type="CDD" id="cd06661">
    <property type="entry name" value="GGCT_like"/>
    <property type="match status" value="1"/>
</dbReference>
<accession>A0A2J6PHK9</accession>
<dbReference type="AlphaFoldDB" id="A0A2J6PHK9"/>
<protein>
    <submittedName>
        <fullName evidence="2">Uncharacterized protein</fullName>
    </submittedName>
</protein>
<feature type="region of interest" description="Disordered" evidence="1">
    <location>
        <begin position="284"/>
        <end position="319"/>
    </location>
</feature>
<keyword evidence="3" id="KW-1185">Reference proteome</keyword>
<evidence type="ECO:0000313" key="2">
    <source>
        <dbReference type="EMBL" id="PMD13366.1"/>
    </source>
</evidence>
<name>A0A2J6PHK9_9HELO</name>
<dbReference type="Gene3D" id="3.10.490.10">
    <property type="entry name" value="Gamma-glutamyl cyclotransferase-like"/>
    <property type="match status" value="1"/>
</dbReference>
<dbReference type="OrthoDB" id="3558976at2759"/>
<proteinExistence type="predicted"/>
<sequence>MSEGSASPLSNLSKTPSPPPSPSFWDDVSAARLTSELTANSPGCAVKRPAKAKQAERPAKRRKTNDSEDMTQLSEEKQNDPPQQEQEDPYAHLRPPFEEFWSEEANPILPAVQEQPEHEGGELYFAYGKDMDETYLFRLFSSSNLPEPPFVATAKLSNHSWVIEPKNRFPIIVSSQAEQNHVYGLVYRLSRTAFDIMKAKAGKRGLRLEEKEVQAFGKHKESMPGFWNAPLISSGSVTVHVMVGTLDGEEGKLGGSKKKKVMGGLLWGASLGLPEAWKTEVRGKLGTAKGPEDTGYWGGEDDEEEDEGGKKGGRKSARLRGKEKINYRVHFGEEG</sequence>
<dbReference type="EMBL" id="KZ613532">
    <property type="protein sequence ID" value="PMD13366.1"/>
    <property type="molecule type" value="Genomic_DNA"/>
</dbReference>
<dbReference type="InterPro" id="IPR013024">
    <property type="entry name" value="GGCT-like"/>
</dbReference>